<sequence length="45" mass="5103">MIKQKFILLEMIVGNTLIAWGKNKIGQQMGITPHRVGRIFVYVGC</sequence>
<reference evidence="1" key="1">
    <citation type="submission" date="2013-07" db="EMBL/GenBank/DDBJ databases">
        <title>Sub-species coevolution in mutualistic symbiosis.</title>
        <authorList>
            <person name="Murfin K."/>
            <person name="Klassen J."/>
            <person name="Lee M."/>
            <person name="Forst S."/>
            <person name="Stock P."/>
            <person name="Goodrich-Blair H."/>
        </authorList>
    </citation>
    <scope>NUCLEOTIDE SEQUENCE [LARGE SCALE GENOMIC DNA]</scope>
    <source>
        <strain evidence="1">Oregonense</strain>
    </source>
</reference>
<dbReference type="EMBL" id="CBSX010000109">
    <property type="protein sequence ID" value="CDH05656.1"/>
    <property type="molecule type" value="Genomic_DNA"/>
</dbReference>
<evidence type="ECO:0000313" key="1">
    <source>
        <dbReference type="EMBL" id="CDH05656.1"/>
    </source>
</evidence>
<dbReference type="AlphaFoldDB" id="A0A077P799"/>
<accession>A0A077P799</accession>
<comment type="caution">
    <text evidence="1">The sequence shown here is derived from an EMBL/GenBank/DDBJ whole genome shotgun (WGS) entry which is preliminary data.</text>
</comment>
<name>A0A077P799_XENBV</name>
<protein>
    <submittedName>
        <fullName evidence="1">Uncharacterized protein</fullName>
    </submittedName>
</protein>
<dbReference type="HOGENOM" id="CLU_3207037_0_0_6"/>
<dbReference type="Proteomes" id="UP000028483">
    <property type="component" value="Unassembled WGS sequence"/>
</dbReference>
<gene>
    <name evidence="1" type="ORF">XBO1_1970012</name>
</gene>
<evidence type="ECO:0000313" key="2">
    <source>
        <dbReference type="Proteomes" id="UP000028483"/>
    </source>
</evidence>
<proteinExistence type="predicted"/>
<organism evidence="1 2">
    <name type="scientific">Xenorhabdus bovienii str. oregonense</name>
    <dbReference type="NCBI Taxonomy" id="1398202"/>
    <lineage>
        <taxon>Bacteria</taxon>
        <taxon>Pseudomonadati</taxon>
        <taxon>Pseudomonadota</taxon>
        <taxon>Gammaproteobacteria</taxon>
        <taxon>Enterobacterales</taxon>
        <taxon>Morganellaceae</taxon>
        <taxon>Xenorhabdus</taxon>
    </lineage>
</organism>